<sequence>MRIPQPKAAKSRPLQTGGQGARPHNTSDGPTQASPCTNPCSTRSLPHPSLSKQVQLAFVRDESHPPPMPQADDISKSVSKTQYTRQHDKNEKAKMSLRRADLDTISKETIGLPVFISQGTTISSSTSSLPTLSSPASPNFARSTSTSSRPASLLANKRVSAALDFALASWDAAVKTAETLLKDDLPPAQYRHNDLESGGQGMGKYGTGKGVEDWLD</sequence>
<name>A0ACC3SIG4_9PEZI</name>
<dbReference type="EMBL" id="JAMKPW020000011">
    <property type="protein sequence ID" value="KAK8213326.1"/>
    <property type="molecule type" value="Genomic_DNA"/>
</dbReference>
<comment type="caution">
    <text evidence="1">The sequence shown here is derived from an EMBL/GenBank/DDBJ whole genome shotgun (WGS) entry which is preliminary data.</text>
</comment>
<evidence type="ECO:0000313" key="1">
    <source>
        <dbReference type="EMBL" id="KAK8213326.1"/>
    </source>
</evidence>
<dbReference type="Proteomes" id="UP001320706">
    <property type="component" value="Unassembled WGS sequence"/>
</dbReference>
<keyword evidence="2" id="KW-1185">Reference proteome</keyword>
<protein>
    <submittedName>
        <fullName evidence="1">Uncharacterized protein</fullName>
    </submittedName>
</protein>
<organism evidence="1 2">
    <name type="scientific">Zalaria obscura</name>
    <dbReference type="NCBI Taxonomy" id="2024903"/>
    <lineage>
        <taxon>Eukaryota</taxon>
        <taxon>Fungi</taxon>
        <taxon>Dikarya</taxon>
        <taxon>Ascomycota</taxon>
        <taxon>Pezizomycotina</taxon>
        <taxon>Dothideomycetes</taxon>
        <taxon>Dothideomycetidae</taxon>
        <taxon>Dothideales</taxon>
        <taxon>Zalariaceae</taxon>
        <taxon>Zalaria</taxon>
    </lineage>
</organism>
<evidence type="ECO:0000313" key="2">
    <source>
        <dbReference type="Proteomes" id="UP001320706"/>
    </source>
</evidence>
<proteinExistence type="predicted"/>
<accession>A0ACC3SIG4</accession>
<reference evidence="1" key="1">
    <citation type="submission" date="2024-02" db="EMBL/GenBank/DDBJ databases">
        <title>Metagenome Assembled Genome of Zalaria obscura JY119.</title>
        <authorList>
            <person name="Vighnesh L."/>
            <person name="Jagadeeshwari U."/>
            <person name="Venkata Ramana C."/>
            <person name="Sasikala C."/>
        </authorList>
    </citation>
    <scope>NUCLEOTIDE SEQUENCE</scope>
    <source>
        <strain evidence="1">JY119</strain>
    </source>
</reference>
<gene>
    <name evidence="1" type="ORF">M8818_002625</name>
</gene>